<protein>
    <recommendedName>
        <fullName evidence="2">VOC domain-containing protein</fullName>
    </recommendedName>
</protein>
<evidence type="ECO:0000256" key="1">
    <source>
        <dbReference type="ARBA" id="ARBA00022723"/>
    </source>
</evidence>
<dbReference type="GO" id="GO:0046872">
    <property type="term" value="F:metal ion binding"/>
    <property type="evidence" value="ECO:0007669"/>
    <property type="project" value="UniProtKB-KW"/>
</dbReference>
<dbReference type="InterPro" id="IPR051785">
    <property type="entry name" value="MMCE/EMCE_epimerase"/>
</dbReference>
<dbReference type="AlphaFoldDB" id="W6K3G1"/>
<dbReference type="Pfam" id="PF13669">
    <property type="entry name" value="Glyoxalase_4"/>
    <property type="match status" value="1"/>
</dbReference>
<dbReference type="Proteomes" id="UP000035763">
    <property type="component" value="Unassembled WGS sequence"/>
</dbReference>
<dbReference type="OrthoDB" id="5501430at2"/>
<dbReference type="Gene3D" id="3.10.180.10">
    <property type="entry name" value="2,3-Dihydroxybiphenyl 1,2-Dioxygenase, domain 1"/>
    <property type="match status" value="1"/>
</dbReference>
<dbReference type="EMBL" id="CAJA01000159">
    <property type="protein sequence ID" value="CCH73204.1"/>
    <property type="molecule type" value="Genomic_DNA"/>
</dbReference>
<dbReference type="GO" id="GO:0004493">
    <property type="term" value="F:methylmalonyl-CoA epimerase activity"/>
    <property type="evidence" value="ECO:0007669"/>
    <property type="project" value="TreeGrafter"/>
</dbReference>
<evidence type="ECO:0000313" key="4">
    <source>
        <dbReference type="Proteomes" id="UP000035763"/>
    </source>
</evidence>
<evidence type="ECO:0000313" key="3">
    <source>
        <dbReference type="EMBL" id="CCH73204.1"/>
    </source>
</evidence>
<dbReference type="InterPro" id="IPR029068">
    <property type="entry name" value="Glyas_Bleomycin-R_OHBP_Dase"/>
</dbReference>
<dbReference type="PROSITE" id="PS51819">
    <property type="entry name" value="VOC"/>
    <property type="match status" value="1"/>
</dbReference>
<dbReference type="SUPFAM" id="SSF54593">
    <property type="entry name" value="Glyoxalase/Bleomycin resistance protein/Dihydroxybiphenyl dioxygenase"/>
    <property type="match status" value="1"/>
</dbReference>
<name>W6K3G1_9MICO</name>
<sequence length="218" mass="23137">MMIEQIARIEVPGAGPEAYAVLGGVPQALVRPGERMILGFGAADPGPARQQLRRRGLEVDGETVLVGGMPVAILALTDQPECDLTLDHVVVHTSDAERAVADFGGRLGLDLRLDRHAAQGSARMLFFRCGPAVVEVVQPTGDAPHDGPDALWGVAWRTPDLDATVRRLAAGGIAASPVRTGRKPGSRVCSLRERRLGLPTLLIEHTDRSSADRPGDGR</sequence>
<dbReference type="PANTHER" id="PTHR43048:SF3">
    <property type="entry name" value="METHYLMALONYL-COA EPIMERASE, MITOCHONDRIAL"/>
    <property type="match status" value="1"/>
</dbReference>
<organism evidence="3 4">
    <name type="scientific">Nostocoides australiense Ben110</name>
    <dbReference type="NCBI Taxonomy" id="1193182"/>
    <lineage>
        <taxon>Bacteria</taxon>
        <taxon>Bacillati</taxon>
        <taxon>Actinomycetota</taxon>
        <taxon>Actinomycetes</taxon>
        <taxon>Micrococcales</taxon>
        <taxon>Intrasporangiaceae</taxon>
        <taxon>Nostocoides</taxon>
    </lineage>
</organism>
<dbReference type="InterPro" id="IPR037523">
    <property type="entry name" value="VOC_core"/>
</dbReference>
<comment type="caution">
    <text evidence="3">The sequence shown here is derived from an EMBL/GenBank/DDBJ whole genome shotgun (WGS) entry which is preliminary data.</text>
</comment>
<reference evidence="3 4" key="1">
    <citation type="journal article" date="2013" name="ISME J.">
        <title>A metabolic model for members of the genus Tetrasphaera involved in enhanced biological phosphorus removal.</title>
        <authorList>
            <person name="Kristiansen R."/>
            <person name="Nguyen H.T.T."/>
            <person name="Saunders A.M."/>
            <person name="Nielsen J.L."/>
            <person name="Wimmer R."/>
            <person name="Le V.Q."/>
            <person name="McIlroy S.J."/>
            <person name="Petrovski S."/>
            <person name="Seviour R.J."/>
            <person name="Calteau A."/>
            <person name="Nielsen K.L."/>
            <person name="Nielsen P.H."/>
        </authorList>
    </citation>
    <scope>NUCLEOTIDE SEQUENCE [LARGE SCALE GENOMIC DNA]</scope>
    <source>
        <strain evidence="3 4">Ben110</strain>
    </source>
</reference>
<feature type="domain" description="VOC" evidence="2">
    <location>
        <begin position="85"/>
        <end position="218"/>
    </location>
</feature>
<evidence type="ECO:0000259" key="2">
    <source>
        <dbReference type="PROSITE" id="PS51819"/>
    </source>
</evidence>
<gene>
    <name evidence="3" type="ORF">BN11_2410013</name>
</gene>
<accession>W6K3G1</accession>
<proteinExistence type="predicted"/>
<dbReference type="GO" id="GO:0046491">
    <property type="term" value="P:L-methylmalonyl-CoA metabolic process"/>
    <property type="evidence" value="ECO:0007669"/>
    <property type="project" value="TreeGrafter"/>
</dbReference>
<dbReference type="STRING" id="1193182.BN11_2410013"/>
<keyword evidence="1" id="KW-0479">Metal-binding</keyword>
<keyword evidence="4" id="KW-1185">Reference proteome</keyword>
<dbReference type="PANTHER" id="PTHR43048">
    <property type="entry name" value="METHYLMALONYL-COA EPIMERASE"/>
    <property type="match status" value="1"/>
</dbReference>